<dbReference type="GO" id="GO:0005852">
    <property type="term" value="C:eukaryotic translation initiation factor 3 complex"/>
    <property type="evidence" value="ECO:0007669"/>
    <property type="project" value="InterPro"/>
</dbReference>
<reference evidence="4 5" key="1">
    <citation type="journal article" date="2015" name="Plant Cell">
        <title>Oil accumulation by the oleaginous diatom Fistulifera solaris as revealed by the genome and transcriptome.</title>
        <authorList>
            <person name="Tanaka T."/>
            <person name="Maeda Y."/>
            <person name="Veluchamy A."/>
            <person name="Tanaka M."/>
            <person name="Abida H."/>
            <person name="Marechal E."/>
            <person name="Bowler C."/>
            <person name="Muto M."/>
            <person name="Sunaga Y."/>
            <person name="Tanaka M."/>
            <person name="Yoshino T."/>
            <person name="Taniguchi T."/>
            <person name="Fukuda Y."/>
            <person name="Nemoto M."/>
            <person name="Matsumoto M."/>
            <person name="Wong P.S."/>
            <person name="Aburatani S."/>
            <person name="Fujibuchi W."/>
        </authorList>
    </citation>
    <scope>NUCLEOTIDE SEQUENCE [LARGE SCALE GENOMIC DNA]</scope>
    <source>
        <strain evidence="4 5">JPCC DA0580</strain>
    </source>
</reference>
<sequence>MTNDTDNLMPTALTDFVFDLFDSVTTSQMPEEQTKLYEVDFRELSQKYFANQAWPSPQSIASECNGDPLFLAVYRELTHRHWHAVSHPNIRDRLEGWQVYRELFEEMLDSTNFYLVPSWVFDILNEFVYQFQGFCQVRSAVYASARKQGLLNADGTRTEGPHNANQNLVDNLALLEKSKDVWDVESVFGILHRLGAIGFGKEGSEITPVYTYLSIFSAVARSRLECLLGDYTASLQALNPLSTYGSYVVPKDLEDYQGTIQLNVMEVFGSVMGARVSVAYHAGVSLLLLRRYKDAISILAEMCAVLQRGFKTGQLRKIAGGSEQLNKQYDRMLSLLALLTHICPSQAGGVEEAVIRAIREKHGSKLAAATSYEEWFQCPKFISADPSHGVFRQQIHRFLEEMNPVPAGRTLRSYLKLYTSVSIDKLAHLYGDSSADQVLALLLSYKLRMRQLERTGSSWNDSVYKTALDIHYYAEKDTVHINEAEKTRRFENFFVASILHDHEVRKETLSIDINL</sequence>
<accession>A0A1Z5JB96</accession>
<evidence type="ECO:0000313" key="4">
    <source>
        <dbReference type="EMBL" id="GAX11162.1"/>
    </source>
</evidence>
<dbReference type="OrthoDB" id="15082at2759"/>
<dbReference type="PANTHER" id="PTHR13242:SF0">
    <property type="entry name" value="EUKARYOTIC TRANSLATION INITIATION FACTOR 3 SUBUNIT L"/>
    <property type="match status" value="1"/>
</dbReference>
<dbReference type="Proteomes" id="UP000198406">
    <property type="component" value="Unassembled WGS sequence"/>
</dbReference>
<keyword evidence="5" id="KW-1185">Reference proteome</keyword>
<keyword evidence="1" id="KW-0963">Cytoplasm</keyword>
<dbReference type="GO" id="GO:0003743">
    <property type="term" value="F:translation initiation factor activity"/>
    <property type="evidence" value="ECO:0007669"/>
    <property type="project" value="UniProtKB-KW"/>
</dbReference>
<evidence type="ECO:0000256" key="3">
    <source>
        <dbReference type="ARBA" id="ARBA00022917"/>
    </source>
</evidence>
<proteinExistence type="predicted"/>
<evidence type="ECO:0000256" key="2">
    <source>
        <dbReference type="ARBA" id="ARBA00022540"/>
    </source>
</evidence>
<evidence type="ECO:0000256" key="1">
    <source>
        <dbReference type="ARBA" id="ARBA00022490"/>
    </source>
</evidence>
<comment type="caution">
    <text evidence="4">The sequence shown here is derived from an EMBL/GenBank/DDBJ whole genome shotgun (WGS) entry which is preliminary data.</text>
</comment>
<gene>
    <name evidence="4" type="ORF">FisN_9Hh256</name>
</gene>
<organism evidence="4 5">
    <name type="scientific">Fistulifera solaris</name>
    <name type="common">Oleaginous diatom</name>
    <dbReference type="NCBI Taxonomy" id="1519565"/>
    <lineage>
        <taxon>Eukaryota</taxon>
        <taxon>Sar</taxon>
        <taxon>Stramenopiles</taxon>
        <taxon>Ochrophyta</taxon>
        <taxon>Bacillariophyta</taxon>
        <taxon>Bacillariophyceae</taxon>
        <taxon>Bacillariophycidae</taxon>
        <taxon>Naviculales</taxon>
        <taxon>Naviculaceae</taxon>
        <taxon>Fistulifera</taxon>
    </lineage>
</organism>
<name>A0A1Z5JB96_FISSO</name>
<protein>
    <submittedName>
        <fullName evidence="4">Translation initiation factor 3 subunit L</fullName>
    </submittedName>
</protein>
<dbReference type="EMBL" id="BDSP01000036">
    <property type="protein sequence ID" value="GAX11162.1"/>
    <property type="molecule type" value="Genomic_DNA"/>
</dbReference>
<dbReference type="FunCoup" id="A0A1Z5JB96">
    <property type="interactions" value="946"/>
</dbReference>
<evidence type="ECO:0000313" key="5">
    <source>
        <dbReference type="Proteomes" id="UP000198406"/>
    </source>
</evidence>
<dbReference type="Pfam" id="PF10255">
    <property type="entry name" value="Paf67"/>
    <property type="match status" value="1"/>
</dbReference>
<dbReference type="AlphaFoldDB" id="A0A1Z5JB96"/>
<dbReference type="InterPro" id="IPR019382">
    <property type="entry name" value="eIF3l"/>
</dbReference>
<dbReference type="InParanoid" id="A0A1Z5JB96"/>
<keyword evidence="3" id="KW-0648">Protein biosynthesis</keyword>
<keyword evidence="2 4" id="KW-0396">Initiation factor</keyword>
<dbReference type="PANTHER" id="PTHR13242">
    <property type="entry name" value="EUKARYOTIC TRANSLATION INITIATION FACTOR 3"/>
    <property type="match status" value="1"/>
</dbReference>